<dbReference type="PANTHER" id="PTHR33840">
    <property type="match status" value="1"/>
</dbReference>
<keyword evidence="3" id="KW-1185">Reference proteome</keyword>
<sequence>MSHTRHVSASIHPTETVGGRFKRIILCCDGRWKDGFEPWLATSILRLSRIINHEDKRHHHTISQIVYYQSGIGGHDNSIYSKILQATIGSLASLAENIQEGYGFISQNYVPGDEIFLFGYSRGAYTARMIASLIGVIGVMDRQDMDHFPHLFIDLLKRGKSRDKAEIFELDARLARWTARDSLGNRRAHYDKDTFSVKFVGLFDTVGNFGLPVELTGSPEMTRLFGFSDLWLGEHIEYAIHALAINETRADWKPTKYEQTEGGRRKKQVLNQCWFAGCNNDVGGGYEDHDLSDVTLTWMIAHVGPFLSMDHKYMLSLLRPCYPWGEQPHHNPRTGFYELSETIVRRLPTSTDDVTHETLHSSVFRIPPHLKASIKSNHVIVAKLLHFEEDIRKQWPYVHGRYPPRDHKTEDRPDSHKLLANMAIHKRAELTHQAIHDIAQKETRRSWKTPDGEWTGRK</sequence>
<dbReference type="AlphaFoldDB" id="A0A0C3BRQ2"/>
<dbReference type="EMBL" id="KN832975">
    <property type="protein sequence ID" value="KIM89168.1"/>
    <property type="molecule type" value="Genomic_DNA"/>
</dbReference>
<dbReference type="Pfam" id="PF09994">
    <property type="entry name" value="T6SS_Tle1-like_cat"/>
    <property type="match status" value="1"/>
</dbReference>
<dbReference type="HOGENOM" id="CLU_005049_3_1_1"/>
<proteinExistence type="predicted"/>
<protein>
    <recommendedName>
        <fullName evidence="1">T6SS Phospholipase effector Tle1-like catalytic domain-containing protein</fullName>
    </recommendedName>
</protein>
<reference evidence="2 3" key="1">
    <citation type="submission" date="2014-04" db="EMBL/GenBank/DDBJ databases">
        <authorList>
            <consortium name="DOE Joint Genome Institute"/>
            <person name="Kuo A."/>
            <person name="Tarkka M."/>
            <person name="Buscot F."/>
            <person name="Kohler A."/>
            <person name="Nagy L.G."/>
            <person name="Floudas D."/>
            <person name="Copeland A."/>
            <person name="Barry K.W."/>
            <person name="Cichocki N."/>
            <person name="Veneault-Fourrey C."/>
            <person name="LaButti K."/>
            <person name="Lindquist E.A."/>
            <person name="Lipzen A."/>
            <person name="Lundell T."/>
            <person name="Morin E."/>
            <person name="Murat C."/>
            <person name="Sun H."/>
            <person name="Tunlid A."/>
            <person name="Henrissat B."/>
            <person name="Grigoriev I.V."/>
            <person name="Hibbett D.S."/>
            <person name="Martin F."/>
            <person name="Nordberg H.P."/>
            <person name="Cantor M.N."/>
            <person name="Hua S.X."/>
        </authorList>
    </citation>
    <scope>NUCLEOTIDE SEQUENCE [LARGE SCALE GENOMIC DNA]</scope>
    <source>
        <strain evidence="2 3">F 1598</strain>
    </source>
</reference>
<gene>
    <name evidence="2" type="ORF">PILCRDRAFT_2444</name>
</gene>
<reference evidence="3" key="2">
    <citation type="submission" date="2015-01" db="EMBL/GenBank/DDBJ databases">
        <title>Evolutionary Origins and Diversification of the Mycorrhizal Mutualists.</title>
        <authorList>
            <consortium name="DOE Joint Genome Institute"/>
            <consortium name="Mycorrhizal Genomics Consortium"/>
            <person name="Kohler A."/>
            <person name="Kuo A."/>
            <person name="Nagy L.G."/>
            <person name="Floudas D."/>
            <person name="Copeland A."/>
            <person name="Barry K.W."/>
            <person name="Cichocki N."/>
            <person name="Veneault-Fourrey C."/>
            <person name="LaButti K."/>
            <person name="Lindquist E.A."/>
            <person name="Lipzen A."/>
            <person name="Lundell T."/>
            <person name="Morin E."/>
            <person name="Murat C."/>
            <person name="Riley R."/>
            <person name="Ohm R."/>
            <person name="Sun H."/>
            <person name="Tunlid A."/>
            <person name="Henrissat B."/>
            <person name="Grigoriev I.V."/>
            <person name="Hibbett D.S."/>
            <person name="Martin F."/>
        </authorList>
    </citation>
    <scope>NUCLEOTIDE SEQUENCE [LARGE SCALE GENOMIC DNA]</scope>
    <source>
        <strain evidence="3">F 1598</strain>
    </source>
</reference>
<organism evidence="2 3">
    <name type="scientific">Piloderma croceum (strain F 1598)</name>
    <dbReference type="NCBI Taxonomy" id="765440"/>
    <lineage>
        <taxon>Eukaryota</taxon>
        <taxon>Fungi</taxon>
        <taxon>Dikarya</taxon>
        <taxon>Basidiomycota</taxon>
        <taxon>Agaricomycotina</taxon>
        <taxon>Agaricomycetes</taxon>
        <taxon>Agaricomycetidae</taxon>
        <taxon>Atheliales</taxon>
        <taxon>Atheliaceae</taxon>
        <taxon>Piloderma</taxon>
    </lineage>
</organism>
<dbReference type="InParanoid" id="A0A0C3BRQ2"/>
<dbReference type="STRING" id="765440.A0A0C3BRQ2"/>
<accession>A0A0C3BRQ2</accession>
<dbReference type="PANTHER" id="PTHR33840:SF1">
    <property type="entry name" value="TLE1 PHOSPHOLIPASE DOMAIN-CONTAINING PROTEIN"/>
    <property type="match status" value="1"/>
</dbReference>
<dbReference type="OrthoDB" id="3057168at2759"/>
<dbReference type="Proteomes" id="UP000054166">
    <property type="component" value="Unassembled WGS sequence"/>
</dbReference>
<dbReference type="InterPro" id="IPR018712">
    <property type="entry name" value="Tle1-like_cat"/>
</dbReference>
<evidence type="ECO:0000259" key="1">
    <source>
        <dbReference type="Pfam" id="PF09994"/>
    </source>
</evidence>
<evidence type="ECO:0000313" key="3">
    <source>
        <dbReference type="Proteomes" id="UP000054166"/>
    </source>
</evidence>
<feature type="domain" description="T6SS Phospholipase effector Tle1-like catalytic" evidence="1">
    <location>
        <begin position="22"/>
        <end position="301"/>
    </location>
</feature>
<evidence type="ECO:0000313" key="2">
    <source>
        <dbReference type="EMBL" id="KIM89168.1"/>
    </source>
</evidence>
<name>A0A0C3BRQ2_PILCF</name>